<dbReference type="InterPro" id="IPR026259">
    <property type="entry name" value="MauG/Cytc_peroxidase"/>
</dbReference>
<evidence type="ECO:0000256" key="8">
    <source>
        <dbReference type="PROSITE-ProRule" id="PRU00433"/>
    </source>
</evidence>
<evidence type="ECO:0000256" key="7">
    <source>
        <dbReference type="ARBA" id="ARBA00023004"/>
    </source>
</evidence>
<keyword evidence="11" id="KW-1185">Reference proteome</keyword>
<evidence type="ECO:0000256" key="4">
    <source>
        <dbReference type="ARBA" id="ARBA00022729"/>
    </source>
</evidence>
<evidence type="ECO:0000256" key="6">
    <source>
        <dbReference type="ARBA" id="ARBA00023002"/>
    </source>
</evidence>
<dbReference type="SUPFAM" id="SSF46626">
    <property type="entry name" value="Cytochrome c"/>
    <property type="match status" value="2"/>
</dbReference>
<keyword evidence="3 8" id="KW-0479">Metal-binding</keyword>
<evidence type="ECO:0000313" key="11">
    <source>
        <dbReference type="Proteomes" id="UP001210231"/>
    </source>
</evidence>
<keyword evidence="10" id="KW-0575">Peroxidase</keyword>
<dbReference type="GO" id="GO:0004601">
    <property type="term" value="F:peroxidase activity"/>
    <property type="evidence" value="ECO:0007669"/>
    <property type="project" value="UniProtKB-KW"/>
</dbReference>
<protein>
    <submittedName>
        <fullName evidence="10">Cytochrome-c peroxidase</fullName>
    </submittedName>
</protein>
<dbReference type="RefSeq" id="WP_407032728.1">
    <property type="nucleotide sequence ID" value="NZ_JAQGEF010000029.1"/>
</dbReference>
<feature type="domain" description="Cytochrome c" evidence="9">
    <location>
        <begin position="198"/>
        <end position="331"/>
    </location>
</feature>
<evidence type="ECO:0000259" key="9">
    <source>
        <dbReference type="PROSITE" id="PS51007"/>
    </source>
</evidence>
<keyword evidence="7 8" id="KW-0408">Iron</keyword>
<dbReference type="Gene3D" id="1.10.760.10">
    <property type="entry name" value="Cytochrome c-like domain"/>
    <property type="match status" value="2"/>
</dbReference>
<organism evidence="10 11">
    <name type="scientific">Polluticaenibacter yanchengensis</name>
    <dbReference type="NCBI Taxonomy" id="3014562"/>
    <lineage>
        <taxon>Bacteria</taxon>
        <taxon>Pseudomonadati</taxon>
        <taxon>Bacteroidota</taxon>
        <taxon>Chitinophagia</taxon>
        <taxon>Chitinophagales</taxon>
        <taxon>Chitinophagaceae</taxon>
        <taxon>Polluticaenibacter</taxon>
    </lineage>
</organism>
<dbReference type="PANTHER" id="PTHR30600">
    <property type="entry name" value="CYTOCHROME C PEROXIDASE-RELATED"/>
    <property type="match status" value="1"/>
</dbReference>
<dbReference type="PANTHER" id="PTHR30600:SF10">
    <property type="entry name" value="BLL6722 PROTEIN"/>
    <property type="match status" value="1"/>
</dbReference>
<dbReference type="InterPro" id="IPR009056">
    <property type="entry name" value="Cyt_c-like_dom"/>
</dbReference>
<proteinExistence type="predicted"/>
<dbReference type="PIRSF" id="PIRSF000294">
    <property type="entry name" value="Cytochrome-c_peroxidase"/>
    <property type="match status" value="1"/>
</dbReference>
<gene>
    <name evidence="10" type="ORF">O3P16_16420</name>
</gene>
<comment type="subcellular location">
    <subcellularLocation>
        <location evidence="1">Periplasm</location>
    </subcellularLocation>
</comment>
<reference evidence="10 11" key="1">
    <citation type="submission" date="2022-12" db="EMBL/GenBank/DDBJ databases">
        <title>Chitinophagaceae gen. sp. nov., a new member of the family Chitinophagaceae, isolated from soil in a chemical factory.</title>
        <authorList>
            <person name="Ke Z."/>
        </authorList>
    </citation>
    <scope>NUCLEOTIDE SEQUENCE [LARGE SCALE GENOMIC DNA]</scope>
    <source>
        <strain evidence="10 11">LY-5</strain>
    </source>
</reference>
<dbReference type="InterPro" id="IPR051395">
    <property type="entry name" value="Cytochrome_c_Peroxidase/MauG"/>
</dbReference>
<sequence length="347" mass="38862">MKRIITILCLLLTGALLCSLVNYENSTRRKLRYKNLEYPADWPAPVYDFKSNPLSEEGIELGRQLFYDGLLSKDGNFPCASCHQQGAAFGTFDHDLSHGFNDQHSLRNAPPLQNLAWQSLFHADGGINHLDVQPLAPITAPNEMAETIDNVLAKLQATKHYPPLFKQVFGSAQITTQNMSKALSQFLLTMISANSKYDRVMAGKDTFSLPQQLGHQMFMEKCAGCHPPPFFTDFSFRNIGLPVEPTLNDFGRMTITNDPRDSLKFKVPSLRNIAASYPYGHDGRIFDLQSMLDHYRNEVQQSPTTDSLLQKGIPLSNFQKGQIIAFLYTLTDSSFLKNKKLGAPGLP</sequence>
<dbReference type="PROSITE" id="PS51007">
    <property type="entry name" value="CYTC"/>
    <property type="match status" value="1"/>
</dbReference>
<keyword evidence="2 8" id="KW-0349">Heme</keyword>
<evidence type="ECO:0000313" key="10">
    <source>
        <dbReference type="EMBL" id="MDA3616399.1"/>
    </source>
</evidence>
<evidence type="ECO:0000256" key="5">
    <source>
        <dbReference type="ARBA" id="ARBA00022764"/>
    </source>
</evidence>
<comment type="caution">
    <text evidence="10">The sequence shown here is derived from an EMBL/GenBank/DDBJ whole genome shotgun (WGS) entry which is preliminary data.</text>
</comment>
<evidence type="ECO:0000256" key="3">
    <source>
        <dbReference type="ARBA" id="ARBA00022723"/>
    </source>
</evidence>
<evidence type="ECO:0000256" key="1">
    <source>
        <dbReference type="ARBA" id="ARBA00004418"/>
    </source>
</evidence>
<dbReference type="EMBL" id="JAQGEF010000029">
    <property type="protein sequence ID" value="MDA3616399.1"/>
    <property type="molecule type" value="Genomic_DNA"/>
</dbReference>
<dbReference type="InterPro" id="IPR004852">
    <property type="entry name" value="Di-haem_cyt_c_peroxidsae"/>
</dbReference>
<keyword evidence="5" id="KW-0574">Periplasm</keyword>
<accession>A0ABT4UNI8</accession>
<dbReference type="Pfam" id="PF03150">
    <property type="entry name" value="CCP_MauG"/>
    <property type="match status" value="1"/>
</dbReference>
<name>A0ABT4UNI8_9BACT</name>
<dbReference type="InterPro" id="IPR036909">
    <property type="entry name" value="Cyt_c-like_dom_sf"/>
</dbReference>
<evidence type="ECO:0000256" key="2">
    <source>
        <dbReference type="ARBA" id="ARBA00022617"/>
    </source>
</evidence>
<dbReference type="Proteomes" id="UP001210231">
    <property type="component" value="Unassembled WGS sequence"/>
</dbReference>
<keyword evidence="6" id="KW-0560">Oxidoreductase</keyword>
<keyword evidence="4" id="KW-0732">Signal</keyword>